<feature type="coiled-coil region" evidence="1">
    <location>
        <begin position="58"/>
        <end position="92"/>
    </location>
</feature>
<reference evidence="2 3" key="1">
    <citation type="submission" date="2015-08" db="EMBL/GenBank/DDBJ databases">
        <title>Next Generation Sequencing and Analysis of the Genome of Puccinia sorghi L Schw, the Causal Agent of Maize Common Rust.</title>
        <authorList>
            <person name="Rochi L."/>
            <person name="Burguener G."/>
            <person name="Darino M."/>
            <person name="Turjanski A."/>
            <person name="Kreff E."/>
            <person name="Dieguez M.J."/>
            <person name="Sacco F."/>
        </authorList>
    </citation>
    <scope>NUCLEOTIDE SEQUENCE [LARGE SCALE GENOMIC DNA]</scope>
    <source>
        <strain evidence="2 3">RO10H11247</strain>
    </source>
</reference>
<evidence type="ECO:0000313" key="3">
    <source>
        <dbReference type="Proteomes" id="UP000037035"/>
    </source>
</evidence>
<dbReference type="OrthoDB" id="2512050at2759"/>
<protein>
    <submittedName>
        <fullName evidence="2">Uncharacterized protein</fullName>
    </submittedName>
</protein>
<dbReference type="EMBL" id="LAVV01008588">
    <property type="protein sequence ID" value="KNZ52432.1"/>
    <property type="molecule type" value="Genomic_DNA"/>
</dbReference>
<evidence type="ECO:0000313" key="2">
    <source>
        <dbReference type="EMBL" id="KNZ52432.1"/>
    </source>
</evidence>
<gene>
    <name evidence="2" type="ORF">VP01_3578g2</name>
</gene>
<keyword evidence="3" id="KW-1185">Reference proteome</keyword>
<dbReference type="Proteomes" id="UP000037035">
    <property type="component" value="Unassembled WGS sequence"/>
</dbReference>
<evidence type="ECO:0000256" key="1">
    <source>
        <dbReference type="SAM" id="Coils"/>
    </source>
</evidence>
<sequence length="445" mass="52190">MEASNIAVHHEDQYILLETSEVKERAENIPEEELEKYLEAIPQFSKQKSIIFTDLDQNNSMKDDYIFIRDSLKNLENEAHGMQSIIEEMSIKQKSDKSVSHFIQDLKDFSKLLTQGITERIYRLKDPGSHFKTMNLSHLDLEGFSSSVKDTVQDSENHVSASVLNSDVVEIISKKVLDDQILRLDAILHGLHSLRNVEKEEYWKVNYLIIKVQRNIFQTVVYMYKQEIISAKALKAFFQMKKTFQLATWNMYLAPRMDEINDSENTYYAYENSISTLRKWYSAHFRTLNEVIHQYSQIRNKVQDLIEMFQNSKSSKDTLAAFFVLDFIQNNYGLEILDVQKGELFQEKMNSISSRLQLLSELENVMQYIGKKTSLDTQIDYTGSMGEEAVWLYKYYHLLISKIQPILTPMQSEDHFLNQKLHETQMYISGTLERIILSNQYYSLK</sequence>
<dbReference type="VEuPathDB" id="FungiDB:VP01_3578g2"/>
<dbReference type="AlphaFoldDB" id="A0A0L6UW33"/>
<proteinExistence type="predicted"/>
<keyword evidence="1" id="KW-0175">Coiled coil</keyword>
<organism evidence="2 3">
    <name type="scientific">Puccinia sorghi</name>
    <dbReference type="NCBI Taxonomy" id="27349"/>
    <lineage>
        <taxon>Eukaryota</taxon>
        <taxon>Fungi</taxon>
        <taxon>Dikarya</taxon>
        <taxon>Basidiomycota</taxon>
        <taxon>Pucciniomycotina</taxon>
        <taxon>Pucciniomycetes</taxon>
        <taxon>Pucciniales</taxon>
        <taxon>Pucciniaceae</taxon>
        <taxon>Puccinia</taxon>
    </lineage>
</organism>
<name>A0A0L6UW33_9BASI</name>
<accession>A0A0L6UW33</accession>
<comment type="caution">
    <text evidence="2">The sequence shown here is derived from an EMBL/GenBank/DDBJ whole genome shotgun (WGS) entry which is preliminary data.</text>
</comment>